<dbReference type="PANTHER" id="PTHR43313:SF1">
    <property type="entry name" value="3BETA-HYDROXYSTEROID DEHYDROGENASE DHS-16"/>
    <property type="match status" value="1"/>
</dbReference>
<keyword evidence="2" id="KW-0560">Oxidoreductase</keyword>
<dbReference type="PANTHER" id="PTHR43313">
    <property type="entry name" value="SHORT-CHAIN DEHYDROGENASE/REDUCTASE FAMILY 9C"/>
    <property type="match status" value="1"/>
</dbReference>
<dbReference type="Gene3D" id="3.40.50.720">
    <property type="entry name" value="NAD(P)-binding Rossmann-like Domain"/>
    <property type="match status" value="1"/>
</dbReference>
<dbReference type="RefSeq" id="WP_039810402.1">
    <property type="nucleotide sequence ID" value="NZ_UGRY01000002.1"/>
</dbReference>
<dbReference type="AlphaFoldDB" id="A0A378Y8Q7"/>
<name>A0A378Y8Q7_9NOCA</name>
<reference evidence="2 3" key="1">
    <citation type="submission" date="2018-06" db="EMBL/GenBank/DDBJ databases">
        <authorList>
            <consortium name="Pathogen Informatics"/>
            <person name="Doyle S."/>
        </authorList>
    </citation>
    <scope>NUCLEOTIDE SEQUENCE [LARGE SCALE GENOMIC DNA]</scope>
    <source>
        <strain evidence="2 3">NCTC1934</strain>
    </source>
</reference>
<sequence>MTRPPEPPTPSKTVLVTGASTGIGRTTALLLAREGCTVYAGVRKEADGEALGPTVTPLLLDVTDAGQIADAAERIGRLDALVNNAGIGVTGPLEFVSLDALRLQYEVNVFGQVAVTQAMLPKLRATRGRVVTVGSVGSWITLPFGGPLCSSKHAIRSLNDALRMEVAPYGVTAVLIEPGSIHTAAVDKLEDEVDPRLAAIGEEGRRLYGAAYRSMTAASLREERAGSSPDVVAQAILHAVTARRPRVRYPVGKKSRLMGTLGRVLPQRTLDALRLRALGLS</sequence>
<accession>A0A378Y8Q7</accession>
<organism evidence="2 3">
    <name type="scientific">Nocardia otitidiscaviarum</name>
    <dbReference type="NCBI Taxonomy" id="1823"/>
    <lineage>
        <taxon>Bacteria</taxon>
        <taxon>Bacillati</taxon>
        <taxon>Actinomycetota</taxon>
        <taxon>Actinomycetes</taxon>
        <taxon>Mycobacteriales</taxon>
        <taxon>Nocardiaceae</taxon>
        <taxon>Nocardia</taxon>
    </lineage>
</organism>
<dbReference type="PRINTS" id="PR00080">
    <property type="entry name" value="SDRFAMILY"/>
</dbReference>
<evidence type="ECO:0000313" key="2">
    <source>
        <dbReference type="EMBL" id="SUA72767.1"/>
    </source>
</evidence>
<dbReference type="InterPro" id="IPR002347">
    <property type="entry name" value="SDR_fam"/>
</dbReference>
<dbReference type="Proteomes" id="UP000255467">
    <property type="component" value="Unassembled WGS sequence"/>
</dbReference>
<dbReference type="EMBL" id="UGRY01000002">
    <property type="protein sequence ID" value="SUA72767.1"/>
    <property type="molecule type" value="Genomic_DNA"/>
</dbReference>
<proteinExistence type="inferred from homology"/>
<dbReference type="Pfam" id="PF00106">
    <property type="entry name" value="adh_short"/>
    <property type="match status" value="1"/>
</dbReference>
<dbReference type="CDD" id="cd05374">
    <property type="entry name" value="17beta-HSD-like_SDR_c"/>
    <property type="match status" value="1"/>
</dbReference>
<evidence type="ECO:0000256" key="1">
    <source>
        <dbReference type="RuleBase" id="RU000363"/>
    </source>
</evidence>
<dbReference type="STRING" id="1406858.GCA_000710895_01726"/>
<dbReference type="OrthoDB" id="9792003at2"/>
<dbReference type="PRINTS" id="PR00081">
    <property type="entry name" value="GDHRDH"/>
</dbReference>
<dbReference type="GO" id="GO:0008202">
    <property type="term" value="P:steroid metabolic process"/>
    <property type="evidence" value="ECO:0007669"/>
    <property type="project" value="TreeGrafter"/>
</dbReference>
<dbReference type="GO" id="GO:0055041">
    <property type="term" value="F:cyclopentanol dehydrogenase activity"/>
    <property type="evidence" value="ECO:0007669"/>
    <property type="project" value="UniProtKB-EC"/>
</dbReference>
<comment type="similarity">
    <text evidence="1">Belongs to the short-chain dehydrogenases/reductases (SDR) family.</text>
</comment>
<dbReference type="EC" id="1.1.1.163" evidence="2"/>
<keyword evidence="3" id="KW-1185">Reference proteome</keyword>
<protein>
    <submittedName>
        <fullName evidence="2">Cyclopentanol dehydrogenase</fullName>
        <ecNumber evidence="2">1.1.1.163</ecNumber>
    </submittedName>
</protein>
<dbReference type="InterPro" id="IPR036291">
    <property type="entry name" value="NAD(P)-bd_dom_sf"/>
</dbReference>
<evidence type="ECO:0000313" key="3">
    <source>
        <dbReference type="Proteomes" id="UP000255467"/>
    </source>
</evidence>
<dbReference type="SUPFAM" id="SSF51735">
    <property type="entry name" value="NAD(P)-binding Rossmann-fold domains"/>
    <property type="match status" value="1"/>
</dbReference>
<gene>
    <name evidence="2" type="primary">cpnA_1</name>
    <name evidence="2" type="ORF">NCTC1934_00197</name>
</gene>